<protein>
    <recommendedName>
        <fullName evidence="1">Flagella basal body P-ring formation protein FlgA SAF domain-containing protein</fullName>
    </recommendedName>
</protein>
<dbReference type="STRING" id="1219043.SCH01S_39_00660"/>
<gene>
    <name evidence="2" type="ORF">SCH01S_39_00660</name>
</gene>
<dbReference type="InterPro" id="IPR039246">
    <property type="entry name" value="Flagellar_FlgA"/>
</dbReference>
<accession>A0A0E9MQQ3</accession>
<dbReference type="EMBL" id="BBWU01000039">
    <property type="protein sequence ID" value="GAO39781.1"/>
    <property type="molecule type" value="Genomic_DNA"/>
</dbReference>
<feature type="domain" description="Flagella basal body P-ring formation protein FlgA SAF" evidence="1">
    <location>
        <begin position="92"/>
        <end position="159"/>
    </location>
</feature>
<dbReference type="Pfam" id="PF13144">
    <property type="entry name" value="ChapFlgA"/>
    <property type="match status" value="1"/>
</dbReference>
<dbReference type="GO" id="GO:0044780">
    <property type="term" value="P:bacterial-type flagellum assembly"/>
    <property type="evidence" value="ECO:0007669"/>
    <property type="project" value="InterPro"/>
</dbReference>
<dbReference type="Gene3D" id="2.30.30.760">
    <property type="match status" value="1"/>
</dbReference>
<proteinExistence type="predicted"/>
<evidence type="ECO:0000313" key="2">
    <source>
        <dbReference type="EMBL" id="GAO39781.1"/>
    </source>
</evidence>
<dbReference type="AlphaFoldDB" id="A0A0E9MQQ3"/>
<keyword evidence="3" id="KW-1185">Reference proteome</keyword>
<evidence type="ECO:0000313" key="3">
    <source>
        <dbReference type="Proteomes" id="UP000033202"/>
    </source>
</evidence>
<name>A0A0E9MQQ3_9SPHN</name>
<dbReference type="RefSeq" id="WP_046348699.1">
    <property type="nucleotide sequence ID" value="NZ_BBWU01000039.1"/>
</dbReference>
<dbReference type="InterPro" id="IPR017585">
    <property type="entry name" value="SAF_FlgA"/>
</dbReference>
<reference evidence="2 3" key="1">
    <citation type="submission" date="2015-04" db="EMBL/GenBank/DDBJ databases">
        <title>Whole genome shotgun sequence of Sphingomonas changbaiensis NBRC 104936.</title>
        <authorList>
            <person name="Katano-Makiyama Y."/>
            <person name="Hosoyama A."/>
            <person name="Hashimoto M."/>
            <person name="Noguchi M."/>
            <person name="Tsuchikane K."/>
            <person name="Ohji S."/>
            <person name="Yamazoe A."/>
            <person name="Ichikawa N."/>
            <person name="Kimura A."/>
            <person name="Fujita N."/>
        </authorList>
    </citation>
    <scope>NUCLEOTIDE SEQUENCE [LARGE SCALE GENOMIC DNA]</scope>
    <source>
        <strain evidence="2 3">NBRC 104936</strain>
    </source>
</reference>
<dbReference type="OrthoDB" id="7408548at2"/>
<evidence type="ECO:0000259" key="1">
    <source>
        <dbReference type="Pfam" id="PF13144"/>
    </source>
</evidence>
<organism evidence="2 3">
    <name type="scientific">Sphingomonas changbaiensis NBRC 104936</name>
    <dbReference type="NCBI Taxonomy" id="1219043"/>
    <lineage>
        <taxon>Bacteria</taxon>
        <taxon>Pseudomonadati</taxon>
        <taxon>Pseudomonadota</taxon>
        <taxon>Alphaproteobacteria</taxon>
        <taxon>Sphingomonadales</taxon>
        <taxon>Sphingomonadaceae</taxon>
        <taxon>Sphingomonas</taxon>
    </lineage>
</organism>
<comment type="caution">
    <text evidence="2">The sequence shown here is derived from an EMBL/GenBank/DDBJ whole genome shotgun (WGS) entry which is preliminary data.</text>
</comment>
<dbReference type="PANTHER" id="PTHR36307">
    <property type="entry name" value="FLAGELLA BASAL BODY P-RING FORMATION PROTEIN FLGA"/>
    <property type="match status" value="1"/>
</dbReference>
<dbReference type="PANTHER" id="PTHR36307:SF1">
    <property type="entry name" value="FLAGELLA BASAL BODY P-RING FORMATION PROTEIN FLGA"/>
    <property type="match status" value="1"/>
</dbReference>
<dbReference type="Proteomes" id="UP000033202">
    <property type="component" value="Unassembled WGS sequence"/>
</dbReference>
<sequence>MLSLFLLSVAAPTNLALLDRAAEIFAGARLGEPGGPIAPIDRRLRLANCSSSPEFTWRTDAHDAIVIRCPDPRGWRIFVSVRAIPAAPVAPAAVQQAAVKAEPVIRRGDPVTLEASQSGFAVSADGIAMGDAAPGERLQVKMEGAKAPVQAVAVEAGKATLPGW</sequence>